<dbReference type="SUPFAM" id="SSF101898">
    <property type="entry name" value="NHL repeat"/>
    <property type="match status" value="1"/>
</dbReference>
<dbReference type="SUPFAM" id="SSF53850">
    <property type="entry name" value="Periplasmic binding protein-like II"/>
    <property type="match status" value="1"/>
</dbReference>
<evidence type="ECO:0000256" key="2">
    <source>
        <dbReference type="SAM" id="SignalP"/>
    </source>
</evidence>
<proteinExistence type="predicted"/>
<reference evidence="3" key="1">
    <citation type="journal article" date="2021" name="PeerJ">
        <title>Extensive microbial diversity within the chicken gut microbiome revealed by metagenomics and culture.</title>
        <authorList>
            <person name="Gilroy R."/>
            <person name="Ravi A."/>
            <person name="Getino M."/>
            <person name="Pursley I."/>
            <person name="Horton D.L."/>
            <person name="Alikhan N.F."/>
            <person name="Baker D."/>
            <person name="Gharbi K."/>
            <person name="Hall N."/>
            <person name="Watson M."/>
            <person name="Adriaenssens E.M."/>
            <person name="Foster-Nyarko E."/>
            <person name="Jarju S."/>
            <person name="Secka A."/>
            <person name="Antonio M."/>
            <person name="Oren A."/>
            <person name="Chaudhuri R.R."/>
            <person name="La Ragione R."/>
            <person name="Hildebrand F."/>
            <person name="Pallen M.J."/>
        </authorList>
    </citation>
    <scope>NUCLEOTIDE SEQUENCE</scope>
    <source>
        <strain evidence="3">ChiBcec8-13705</strain>
    </source>
</reference>
<keyword evidence="2" id="KW-0732">Signal</keyword>
<feature type="signal peptide" evidence="2">
    <location>
        <begin position="1"/>
        <end position="24"/>
    </location>
</feature>
<evidence type="ECO:0000313" key="3">
    <source>
        <dbReference type="EMBL" id="HJB41072.1"/>
    </source>
</evidence>
<feature type="region of interest" description="Disordered" evidence="1">
    <location>
        <begin position="27"/>
        <end position="50"/>
    </location>
</feature>
<dbReference type="PROSITE" id="PS51257">
    <property type="entry name" value="PROKAR_LIPOPROTEIN"/>
    <property type="match status" value="1"/>
</dbReference>
<dbReference type="Pfam" id="PF01547">
    <property type="entry name" value="SBP_bac_1"/>
    <property type="match status" value="1"/>
</dbReference>
<dbReference type="Proteomes" id="UP000886803">
    <property type="component" value="Unassembled WGS sequence"/>
</dbReference>
<protein>
    <submittedName>
        <fullName evidence="3">ABC transporter substrate-binding protein</fullName>
    </submittedName>
</protein>
<evidence type="ECO:0000256" key="1">
    <source>
        <dbReference type="SAM" id="MobiDB-lite"/>
    </source>
</evidence>
<evidence type="ECO:0000313" key="4">
    <source>
        <dbReference type="Proteomes" id="UP000886803"/>
    </source>
</evidence>
<comment type="caution">
    <text evidence="3">The sequence shown here is derived from an EMBL/GenBank/DDBJ whole genome shotgun (WGS) entry which is preliminary data.</text>
</comment>
<dbReference type="InterPro" id="IPR006059">
    <property type="entry name" value="SBP"/>
</dbReference>
<sequence length="764" mass="79176">MKPKLSLVSALLAGAMAFSLAGCAGGEPGGATPASASGAAEATAAPADAVPQGRWVESTIDTLPQNLYLPDPPARLDDGSLVAYGRDESTDPTEVTRLTSADNGATWQTEPLDWAAQTGGSFGVSAVRGDGACVFFTSVGRSPEERQTRAWLAAPDGTLTELPLPSQIEGLYAVTAAAFVGENTLAVAPTAVEAGTLPGDLLFYDLETRQITAWVTLPAVGDAGVVAGAGISSVQAMLPAADADGTPFLYVTNSAGDLLRVDTDGTLATAQAGFLASPYGSAIALAPDGAVCYADTTGIYRQAPGGGLTEQVVEGAGTSFSLESNYIVGLSVAADGSYLVMLLDDAGQSRLYRYSFDETLAAATEAIEVWSLNENATVRAAIQTFTREHPECAVNYEVALGEDATLTRDDALRTLNTELLAGEGPDVLILDEANTDDFIASGLLADLSDTVDTGALYPFVAKGYVQEDGSVPLLPARFGVPLVHGAAGSLDGVSTLEDIAALVKARPARPDDDSWAPLSEEERYAFGFESLDDLVRFGLQTSQPALLGESGLNEDALRSLLGFYQEVGGYYGLHALEVMSGTASEFGGVDTVTWGAGMAEYALTPRAVYGYGTMTTPGWLGATSPDQDASGQTILQPGLSAGCYLPSCLTAVSANSDEPELAKAFAAVLFGDEVQGSYQYDGLPVTTAGMQVSLDRNLAAMQQNGYTGGLEELLGQLSTPVALDADLLASLTEHTAAMIEGRETLDEAVSAVQDDLALRFAERQ</sequence>
<organism evidence="3 4">
    <name type="scientific">Candidatus Gemmiger avicola</name>
    <dbReference type="NCBI Taxonomy" id="2838605"/>
    <lineage>
        <taxon>Bacteria</taxon>
        <taxon>Bacillati</taxon>
        <taxon>Bacillota</taxon>
        <taxon>Clostridia</taxon>
        <taxon>Eubacteriales</taxon>
        <taxon>Gemmiger</taxon>
    </lineage>
</organism>
<name>A0A9D2S235_9FIRM</name>
<feature type="chain" id="PRO_5039479061" evidence="2">
    <location>
        <begin position="25"/>
        <end position="764"/>
    </location>
</feature>
<feature type="compositionally biased region" description="Low complexity" evidence="1">
    <location>
        <begin position="30"/>
        <end position="47"/>
    </location>
</feature>
<dbReference type="Gene3D" id="3.40.190.10">
    <property type="entry name" value="Periplasmic binding protein-like II"/>
    <property type="match status" value="1"/>
</dbReference>
<dbReference type="AlphaFoldDB" id="A0A9D2S235"/>
<accession>A0A9D2S235</accession>
<reference evidence="3" key="2">
    <citation type="submission" date="2021-04" db="EMBL/GenBank/DDBJ databases">
        <authorList>
            <person name="Gilroy R."/>
        </authorList>
    </citation>
    <scope>NUCLEOTIDE SEQUENCE</scope>
    <source>
        <strain evidence="3">ChiBcec8-13705</strain>
    </source>
</reference>
<dbReference type="EMBL" id="DWYG01000011">
    <property type="protein sequence ID" value="HJB41072.1"/>
    <property type="molecule type" value="Genomic_DNA"/>
</dbReference>
<gene>
    <name evidence="3" type="ORF">H9945_01070</name>
</gene>